<dbReference type="GO" id="GO:0005737">
    <property type="term" value="C:cytoplasm"/>
    <property type="evidence" value="ECO:0007669"/>
    <property type="project" value="TreeGrafter"/>
</dbReference>
<dbReference type="SUPFAM" id="SSF56784">
    <property type="entry name" value="HAD-like"/>
    <property type="match status" value="1"/>
</dbReference>
<dbReference type="PANTHER" id="PTHR19288">
    <property type="entry name" value="4-NITROPHENYLPHOSPHATASE-RELATED"/>
    <property type="match status" value="1"/>
</dbReference>
<dbReference type="PANTHER" id="PTHR19288:SF90">
    <property type="entry name" value="OS08G0542600 PROTEIN"/>
    <property type="match status" value="1"/>
</dbReference>
<dbReference type="Pfam" id="PF13344">
    <property type="entry name" value="Hydrolase_6"/>
    <property type="match status" value="1"/>
</dbReference>
<dbReference type="Proteomes" id="UP000572377">
    <property type="component" value="Unassembled WGS sequence"/>
</dbReference>
<gene>
    <name evidence="1" type="ORF">HMH01_06815</name>
</gene>
<evidence type="ECO:0000313" key="1">
    <source>
        <dbReference type="EMBL" id="NNU80147.1"/>
    </source>
</evidence>
<keyword evidence="1" id="KW-0378">Hydrolase</keyword>
<dbReference type="EMBL" id="JABFBC010000001">
    <property type="protein sequence ID" value="NNU80147.1"/>
    <property type="molecule type" value="Genomic_DNA"/>
</dbReference>
<dbReference type="InterPro" id="IPR036412">
    <property type="entry name" value="HAD-like_sf"/>
</dbReference>
<organism evidence="1 2">
    <name type="scientific">Halovulum dunhuangense</name>
    <dbReference type="NCBI Taxonomy" id="1505036"/>
    <lineage>
        <taxon>Bacteria</taxon>
        <taxon>Pseudomonadati</taxon>
        <taxon>Pseudomonadota</taxon>
        <taxon>Alphaproteobacteria</taxon>
        <taxon>Rhodobacterales</taxon>
        <taxon>Paracoccaceae</taxon>
        <taxon>Halovulum</taxon>
    </lineage>
</organism>
<dbReference type="NCBIfam" id="TIGR01459">
    <property type="entry name" value="HAD-SF-IIA-hyp4"/>
    <property type="match status" value="1"/>
</dbReference>
<dbReference type="InterPro" id="IPR006357">
    <property type="entry name" value="HAD-SF_hydro_IIA"/>
</dbReference>
<proteinExistence type="predicted"/>
<name>A0A849L1N4_9RHOB</name>
<comment type="caution">
    <text evidence="1">The sequence shown here is derived from an EMBL/GenBank/DDBJ whole genome shotgun (WGS) entry which is preliminary data.</text>
</comment>
<dbReference type="NCBIfam" id="TIGR01460">
    <property type="entry name" value="HAD-SF-IIA"/>
    <property type="match status" value="1"/>
</dbReference>
<dbReference type="GO" id="GO:0016791">
    <property type="term" value="F:phosphatase activity"/>
    <property type="evidence" value="ECO:0007669"/>
    <property type="project" value="TreeGrafter"/>
</dbReference>
<dbReference type="Gene3D" id="3.40.50.1000">
    <property type="entry name" value="HAD superfamily/HAD-like"/>
    <property type="match status" value="2"/>
</dbReference>
<dbReference type="AlphaFoldDB" id="A0A849L1N4"/>
<dbReference type="Pfam" id="PF13242">
    <property type="entry name" value="Hydrolase_like"/>
    <property type="match status" value="1"/>
</dbReference>
<reference evidence="1 2" key="1">
    <citation type="submission" date="2020-05" db="EMBL/GenBank/DDBJ databases">
        <title>Gimesia benthica sp. nov., a novel planctomycete isolated from a deep-sea water sample of the Northwest Indian Ocean.</title>
        <authorList>
            <person name="Wang J."/>
            <person name="Ruan C."/>
            <person name="Song L."/>
            <person name="Zhu Y."/>
            <person name="Li A."/>
            <person name="Zheng X."/>
            <person name="Wang L."/>
            <person name="Lu Z."/>
            <person name="Huang Y."/>
            <person name="Du W."/>
            <person name="Zhou Y."/>
            <person name="Huang L."/>
            <person name="Dai X."/>
        </authorList>
    </citation>
    <scope>NUCLEOTIDE SEQUENCE [LARGE SCALE GENOMIC DNA]</scope>
    <source>
        <strain evidence="1 2">YYQ-30</strain>
    </source>
</reference>
<accession>A0A849L1N4</accession>
<keyword evidence="2" id="KW-1185">Reference proteome</keyword>
<dbReference type="InterPro" id="IPR006356">
    <property type="entry name" value="HAD-SF_hydro_IIA_hyp3"/>
</dbReference>
<sequence length="300" mass="31992">MAAPGTDWAFARYEQVRHRLPDATFPSEPRRAATLAELTDRYDAFILDAFGVLNVGEQPIPGAVARMAELRAAGKRLVVLTNGASARRQDAAAKYRRLGFDFTEPEIVASREVAAARLDRVAPGALWAAITQAGDDLADIPARCQDLIDTPGALDAADGILFLSAARWTEGHQQRLLASLRNRPRPLVVANPDIVAPREGWLSLEPGAFAHDIADTLGTGPAFFGKPYPDAFEDAVARLGGIPRARIAMVGDTLHTDILGGAAAGLGTVLVAAHGLFAGRDVMDYVRRSGIVPDDIVKTT</sequence>
<evidence type="ECO:0000313" key="2">
    <source>
        <dbReference type="Proteomes" id="UP000572377"/>
    </source>
</evidence>
<dbReference type="InterPro" id="IPR023214">
    <property type="entry name" value="HAD_sf"/>
</dbReference>
<protein>
    <submittedName>
        <fullName evidence="1">TIGR01459 family HAD-type hydrolase</fullName>
    </submittedName>
</protein>